<comment type="catalytic activity">
    <reaction evidence="11">
        <text>(9Z)-hexadecenoyl-[ACP] + malonyl-[ACP] + H(+) = 3-oxo-(11Z)-octadecenoyl-[ACP] + holo-[ACP] + CO2</text>
        <dbReference type="Rhea" id="RHEA:55040"/>
        <dbReference type="Rhea" id="RHEA-COMP:9623"/>
        <dbReference type="Rhea" id="RHEA-COMP:9685"/>
        <dbReference type="Rhea" id="RHEA-COMP:10800"/>
        <dbReference type="Rhea" id="RHEA-COMP:14074"/>
        <dbReference type="ChEBI" id="CHEBI:15378"/>
        <dbReference type="ChEBI" id="CHEBI:16526"/>
        <dbReference type="ChEBI" id="CHEBI:64479"/>
        <dbReference type="ChEBI" id="CHEBI:78449"/>
        <dbReference type="ChEBI" id="CHEBI:83989"/>
        <dbReference type="ChEBI" id="CHEBI:138538"/>
        <dbReference type="EC" id="2.3.1.179"/>
    </reaction>
</comment>
<dbReference type="PROSITE" id="PS52004">
    <property type="entry name" value="KS3_2"/>
    <property type="match status" value="1"/>
</dbReference>
<evidence type="ECO:0000256" key="12">
    <source>
        <dbReference type="PIRSR" id="PIRSR000447-1"/>
    </source>
</evidence>
<evidence type="ECO:0000256" key="4">
    <source>
        <dbReference type="ARBA" id="ARBA00014657"/>
    </source>
</evidence>
<dbReference type="SUPFAM" id="SSF53901">
    <property type="entry name" value="Thiolase-like"/>
    <property type="match status" value="2"/>
</dbReference>
<dbReference type="NCBIfam" id="TIGR03150">
    <property type="entry name" value="fabF"/>
    <property type="match status" value="1"/>
</dbReference>
<keyword evidence="7" id="KW-0276">Fatty acid metabolism</keyword>
<evidence type="ECO:0000256" key="8">
    <source>
        <dbReference type="ARBA" id="ARBA00023098"/>
    </source>
</evidence>
<evidence type="ECO:0000256" key="13">
    <source>
        <dbReference type="RuleBase" id="RU003694"/>
    </source>
</evidence>
<dbReference type="InterPro" id="IPR014031">
    <property type="entry name" value="Ketoacyl_synth_C"/>
</dbReference>
<dbReference type="GO" id="GO:0005829">
    <property type="term" value="C:cytosol"/>
    <property type="evidence" value="ECO:0007669"/>
    <property type="project" value="TreeGrafter"/>
</dbReference>
<evidence type="ECO:0000256" key="6">
    <source>
        <dbReference type="ARBA" id="ARBA00022679"/>
    </source>
</evidence>
<dbReference type="PIRSF" id="PIRSF000447">
    <property type="entry name" value="KAS_II"/>
    <property type="match status" value="1"/>
</dbReference>
<dbReference type="PROSITE" id="PS00606">
    <property type="entry name" value="KS3_1"/>
    <property type="match status" value="1"/>
</dbReference>
<evidence type="ECO:0000256" key="3">
    <source>
        <dbReference type="ARBA" id="ARBA00012356"/>
    </source>
</evidence>
<comment type="catalytic activity">
    <reaction evidence="11">
        <text>a fatty acyl-[ACP] + malonyl-[ACP] + H(+) = a 3-oxoacyl-[ACP] + holo-[ACP] + CO2</text>
        <dbReference type="Rhea" id="RHEA:22836"/>
        <dbReference type="Rhea" id="RHEA-COMP:9623"/>
        <dbReference type="Rhea" id="RHEA-COMP:9685"/>
        <dbReference type="Rhea" id="RHEA-COMP:9916"/>
        <dbReference type="Rhea" id="RHEA-COMP:14125"/>
        <dbReference type="ChEBI" id="CHEBI:15378"/>
        <dbReference type="ChEBI" id="CHEBI:16526"/>
        <dbReference type="ChEBI" id="CHEBI:64479"/>
        <dbReference type="ChEBI" id="CHEBI:78449"/>
        <dbReference type="ChEBI" id="CHEBI:78776"/>
        <dbReference type="ChEBI" id="CHEBI:138651"/>
    </reaction>
</comment>
<dbReference type="GO" id="GO:0004315">
    <property type="term" value="F:3-oxoacyl-[acyl-carrier-protein] synthase activity"/>
    <property type="evidence" value="ECO:0007669"/>
    <property type="project" value="UniProtKB-UniRule"/>
</dbReference>
<protein>
    <recommendedName>
        <fullName evidence="4 11">3-oxoacyl-[acyl-carrier-protein] synthase 2</fullName>
        <ecNumber evidence="3 11">2.3.1.179</ecNumber>
    </recommendedName>
</protein>
<gene>
    <name evidence="15" type="primary">fabF</name>
    <name evidence="15" type="ORF">MPNT_100008</name>
</gene>
<name>A0A8J2FRH9_9BACT</name>
<dbReference type="InterPro" id="IPR017568">
    <property type="entry name" value="3-oxoacyl-ACP_synth-2"/>
</dbReference>
<comment type="similarity">
    <text evidence="2 11 13">Belongs to the thiolase-like superfamily. Beta-ketoacyl-ACP synthases family.</text>
</comment>
<evidence type="ECO:0000256" key="2">
    <source>
        <dbReference type="ARBA" id="ARBA00008467"/>
    </source>
</evidence>
<dbReference type="Pfam" id="PF00109">
    <property type="entry name" value="ketoacyl-synt"/>
    <property type="match status" value="1"/>
</dbReference>
<reference evidence="15" key="1">
    <citation type="submission" date="2021-02" db="EMBL/GenBank/DDBJ databases">
        <authorList>
            <person name="Cremers G."/>
            <person name="Picone N."/>
        </authorList>
    </citation>
    <scope>NUCLEOTIDE SEQUENCE</scope>
    <source>
        <strain evidence="15">PQ17</strain>
    </source>
</reference>
<comment type="function">
    <text evidence="11">Involved in the type II fatty acid elongation cycle. Catalyzes the elongation of a wide range of acyl-ACP by the addition of two carbons from malonyl-ACP to an acyl acceptor. Can efficiently catalyze the conversion of palmitoleoyl-ACP (cis-hexadec-9-enoyl-ACP) to cis-vaccenoyl-ACP (cis-octadec-11-enoyl-ACP), an essential step in the thermal regulation of fatty acid composition.</text>
</comment>
<evidence type="ECO:0000256" key="1">
    <source>
        <dbReference type="ARBA" id="ARBA00005194"/>
    </source>
</evidence>
<dbReference type="SMART" id="SM00825">
    <property type="entry name" value="PKS_KS"/>
    <property type="match status" value="1"/>
</dbReference>
<dbReference type="NCBIfam" id="NF005589">
    <property type="entry name" value="PRK07314.1"/>
    <property type="match status" value="1"/>
</dbReference>
<evidence type="ECO:0000256" key="10">
    <source>
        <dbReference type="ARBA" id="ARBA00023315"/>
    </source>
</evidence>
<evidence type="ECO:0000256" key="11">
    <source>
        <dbReference type="PIRNR" id="PIRNR000447"/>
    </source>
</evidence>
<evidence type="ECO:0000256" key="9">
    <source>
        <dbReference type="ARBA" id="ARBA00023160"/>
    </source>
</evidence>
<dbReference type="UniPathway" id="UPA00094"/>
<dbReference type="EC" id="2.3.1.179" evidence="3 11"/>
<comment type="caution">
    <text evidence="15">The sequence shown here is derived from an EMBL/GenBank/DDBJ whole genome shotgun (WGS) entry which is preliminary data.</text>
</comment>
<keyword evidence="8" id="KW-0443">Lipid metabolism</keyword>
<dbReference type="InterPro" id="IPR016039">
    <property type="entry name" value="Thiolase-like"/>
</dbReference>
<evidence type="ECO:0000256" key="7">
    <source>
        <dbReference type="ARBA" id="ARBA00022832"/>
    </source>
</evidence>
<dbReference type="Proteomes" id="UP000663859">
    <property type="component" value="Unassembled WGS sequence"/>
</dbReference>
<keyword evidence="9 11" id="KW-0275">Fatty acid biosynthesis</keyword>
<keyword evidence="5 11" id="KW-0444">Lipid biosynthesis</keyword>
<proteinExistence type="inferred from homology"/>
<feature type="active site" description="For beta-ketoacyl synthase activity" evidence="12">
    <location>
        <position position="156"/>
    </location>
</feature>
<organism evidence="15 16">
    <name type="scientific">Candidatus Methylacidithermus pantelleriae</name>
    <dbReference type="NCBI Taxonomy" id="2744239"/>
    <lineage>
        <taxon>Bacteria</taxon>
        <taxon>Pseudomonadati</taxon>
        <taxon>Verrucomicrobiota</taxon>
        <taxon>Methylacidiphilae</taxon>
        <taxon>Methylacidiphilales</taxon>
        <taxon>Methylacidiphilaceae</taxon>
        <taxon>Candidatus Methylacidithermus</taxon>
    </lineage>
</organism>
<dbReference type="InterPro" id="IPR018201">
    <property type="entry name" value="Ketoacyl_synth_AS"/>
</dbReference>
<dbReference type="InterPro" id="IPR014030">
    <property type="entry name" value="Ketoacyl_synth_N"/>
</dbReference>
<dbReference type="Pfam" id="PF02801">
    <property type="entry name" value="Ketoacyl-synt_C"/>
    <property type="match status" value="1"/>
</dbReference>
<dbReference type="CDD" id="cd00834">
    <property type="entry name" value="KAS_I_II"/>
    <property type="match status" value="1"/>
</dbReference>
<keyword evidence="6 11" id="KW-0808">Transferase</keyword>
<dbReference type="EMBL" id="CAJNOB010000002">
    <property type="protein sequence ID" value="CAF0691324.1"/>
    <property type="molecule type" value="Genomic_DNA"/>
</dbReference>
<dbReference type="InterPro" id="IPR020841">
    <property type="entry name" value="PKS_Beta-ketoAc_synthase_dom"/>
</dbReference>
<dbReference type="AlphaFoldDB" id="A0A8J2FRH9"/>
<comment type="pathway">
    <text evidence="1 11">Lipid metabolism; fatty acid biosynthesis.</text>
</comment>
<feature type="domain" description="Ketosynthase family 3 (KS3)" evidence="14">
    <location>
        <begin position="1"/>
        <end position="403"/>
    </location>
</feature>
<keyword evidence="16" id="KW-1185">Reference proteome</keyword>
<dbReference type="GO" id="GO:0006633">
    <property type="term" value="P:fatty acid biosynthetic process"/>
    <property type="evidence" value="ECO:0007669"/>
    <property type="project" value="UniProtKB-UniRule"/>
</dbReference>
<evidence type="ECO:0000259" key="14">
    <source>
        <dbReference type="PROSITE" id="PS52004"/>
    </source>
</evidence>
<sequence length="405" mass="43301">MGVVAPNGNCVKEFWANVLAGRSGIAPVRSFDASRFDSQIAGEIKNFDPYPFFRNSKDVRRTDRFVHLAMAAAYEAVRQAGLDRPGEVDATRAGVIVGSGIGGLKTLEEQHSLLETKGPTRVSPFMIPRMINNMASGLIAIEFGFQGPNFAVISACATAAHCVGESWRLIREGEADVMVAGGSEAAVTPLGLSGFGMMRALSVRNHEPEKASRPFDRDRDGFVLSEGGAILVLEELEHALHRGVPILAEILGYGLSADAYHMTAPGPGGKGAARAMQKALEKAHLPPESVDYINAHGTGTPDGDRCETQAIKEVFGRHAYRVPISSTKSMTGHMLAAAGAAELVVCIEAIRSGVIPPTINLDHPDPECDLDYVPHKAREWPVRIAMNNSFGFGGHNACLVVGSWH</sequence>
<dbReference type="FunFam" id="3.40.47.10:FF:000009">
    <property type="entry name" value="3-oxoacyl-[acyl-carrier-protein] synthase 2"/>
    <property type="match status" value="1"/>
</dbReference>
<keyword evidence="10 11" id="KW-0012">Acyltransferase</keyword>
<dbReference type="InterPro" id="IPR000794">
    <property type="entry name" value="Beta-ketoacyl_synthase"/>
</dbReference>
<dbReference type="PANTHER" id="PTHR11712">
    <property type="entry name" value="POLYKETIDE SYNTHASE-RELATED"/>
    <property type="match status" value="1"/>
</dbReference>
<dbReference type="Gene3D" id="3.40.47.10">
    <property type="match status" value="1"/>
</dbReference>
<dbReference type="PANTHER" id="PTHR11712:SF336">
    <property type="entry name" value="3-OXOACYL-[ACYL-CARRIER-PROTEIN] SYNTHASE, MITOCHONDRIAL"/>
    <property type="match status" value="1"/>
</dbReference>
<accession>A0A8J2FRH9</accession>
<evidence type="ECO:0000313" key="16">
    <source>
        <dbReference type="Proteomes" id="UP000663859"/>
    </source>
</evidence>
<evidence type="ECO:0000256" key="5">
    <source>
        <dbReference type="ARBA" id="ARBA00022516"/>
    </source>
</evidence>
<evidence type="ECO:0000313" key="15">
    <source>
        <dbReference type="EMBL" id="CAF0691324.1"/>
    </source>
</evidence>